<name>A0A1F5S275_9BACT</name>
<sequence>MSKYGTQGQYRHRLRDVARVYGGDWAITRFAAGTRIYTSLRDGQFTNQPFSNYFILASSSLLSPGEKLREQRKTMPWYKDVLESQKIYGEEHPKFVKKITGLNSNRVKQLEDTTDVSKEILILLEDLKDLKHYELLGVYNSPAFSAEFIEEIEAGKKLVEIAKKYSSEKKYIAESLYEIIEKSDHYNEDRLRGAAVYFLTQILSEKDIAKLKEKMGQEIKREQKDIDMPSYVEFYLDKAVEEKAASA</sequence>
<dbReference type="EMBL" id="MFGA01000020">
    <property type="protein sequence ID" value="OGF20807.1"/>
    <property type="molecule type" value="Genomic_DNA"/>
</dbReference>
<reference evidence="1 2" key="1">
    <citation type="journal article" date="2016" name="Nat. Commun.">
        <title>Thousands of microbial genomes shed light on interconnected biogeochemical processes in an aquifer system.</title>
        <authorList>
            <person name="Anantharaman K."/>
            <person name="Brown C.T."/>
            <person name="Hug L.A."/>
            <person name="Sharon I."/>
            <person name="Castelle C.J."/>
            <person name="Probst A.J."/>
            <person name="Thomas B.C."/>
            <person name="Singh A."/>
            <person name="Wilkins M.J."/>
            <person name="Karaoz U."/>
            <person name="Brodie E.L."/>
            <person name="Williams K.H."/>
            <person name="Hubbard S.S."/>
            <person name="Banfield J.F."/>
        </authorList>
    </citation>
    <scope>NUCLEOTIDE SEQUENCE [LARGE SCALE GENOMIC DNA]</scope>
</reference>
<evidence type="ECO:0000313" key="2">
    <source>
        <dbReference type="Proteomes" id="UP000177407"/>
    </source>
</evidence>
<dbReference type="AlphaFoldDB" id="A0A1F5S275"/>
<evidence type="ECO:0000313" key="1">
    <source>
        <dbReference type="EMBL" id="OGF20807.1"/>
    </source>
</evidence>
<protein>
    <submittedName>
        <fullName evidence="1">Uncharacterized protein</fullName>
    </submittedName>
</protein>
<gene>
    <name evidence="1" type="ORF">A2257_03510</name>
</gene>
<proteinExistence type="predicted"/>
<dbReference type="Proteomes" id="UP000177407">
    <property type="component" value="Unassembled WGS sequence"/>
</dbReference>
<accession>A0A1F5S275</accession>
<organism evidence="1 2">
    <name type="scientific">Candidatus Falkowbacteria bacterium RIFOXYA2_FULL_38_12</name>
    <dbReference type="NCBI Taxonomy" id="1797993"/>
    <lineage>
        <taxon>Bacteria</taxon>
        <taxon>Candidatus Falkowiibacteriota</taxon>
    </lineage>
</organism>
<comment type="caution">
    <text evidence="1">The sequence shown here is derived from an EMBL/GenBank/DDBJ whole genome shotgun (WGS) entry which is preliminary data.</text>
</comment>